<keyword evidence="2" id="KW-1185">Reference proteome</keyword>
<sequence length="407" mass="46398">MLRFVLEDEARRHAIFDNADNKVHGRDFLKVLLYEEAADDTIIFAVENCLHHEDRCLPRAVCDAAGRGRLSLIEKLFKAVPSLTRHDRPLEYIYAALQRDPTSSWSCSIQRMLEELNSAASILPLKGNNAIDYGDLLDDLLEDVWGDDGVSAYNLEWLLNNGLVRSIEERLALHESFTYERFIYGSESVQHQKMTVLLRFDRSLALHIPFGDANYPHSIAYPDFLELLESQLIDGNSALRITLNLGKLLSQILTKGTWEGTLHRTARIMETLVALGASEQPYENLMGCHVMVFVCMIKLDPNEGGCLTLPDSTVHDMSGDEEITTYSQYLAQRRDSILRMAQALAKTDMDSVFRHYYNSRSAEYIKSSWVYNELPELQAAVQKHEALKRKQESDSYAKAMWPSAWRA</sequence>
<gene>
    <name evidence="1" type="ORF">CCHR01_12444</name>
</gene>
<protein>
    <submittedName>
        <fullName evidence="1">Uncharacterized protein</fullName>
    </submittedName>
</protein>
<dbReference type="EMBL" id="JAQOWY010000292">
    <property type="protein sequence ID" value="KAK1844933.1"/>
    <property type="molecule type" value="Genomic_DNA"/>
</dbReference>
<comment type="caution">
    <text evidence="1">The sequence shown here is derived from an EMBL/GenBank/DDBJ whole genome shotgun (WGS) entry which is preliminary data.</text>
</comment>
<name>A0AAD9ABB0_9PEZI</name>
<dbReference type="AlphaFoldDB" id="A0AAD9ABB0"/>
<dbReference type="Proteomes" id="UP001243330">
    <property type="component" value="Unassembled WGS sequence"/>
</dbReference>
<evidence type="ECO:0000313" key="2">
    <source>
        <dbReference type="Proteomes" id="UP001243330"/>
    </source>
</evidence>
<evidence type="ECO:0000313" key="1">
    <source>
        <dbReference type="EMBL" id="KAK1844933.1"/>
    </source>
</evidence>
<reference evidence="1" key="1">
    <citation type="submission" date="2023-01" db="EMBL/GenBank/DDBJ databases">
        <title>Colletotrichum chrysophilum M932 genome sequence.</title>
        <authorList>
            <person name="Baroncelli R."/>
        </authorList>
    </citation>
    <scope>NUCLEOTIDE SEQUENCE</scope>
    <source>
        <strain evidence="1">M932</strain>
    </source>
</reference>
<accession>A0AAD9ABB0</accession>
<organism evidence="1 2">
    <name type="scientific">Colletotrichum chrysophilum</name>
    <dbReference type="NCBI Taxonomy" id="1836956"/>
    <lineage>
        <taxon>Eukaryota</taxon>
        <taxon>Fungi</taxon>
        <taxon>Dikarya</taxon>
        <taxon>Ascomycota</taxon>
        <taxon>Pezizomycotina</taxon>
        <taxon>Sordariomycetes</taxon>
        <taxon>Hypocreomycetidae</taxon>
        <taxon>Glomerellales</taxon>
        <taxon>Glomerellaceae</taxon>
        <taxon>Colletotrichum</taxon>
        <taxon>Colletotrichum gloeosporioides species complex</taxon>
    </lineage>
</organism>
<proteinExistence type="predicted"/>